<dbReference type="SUPFAM" id="SSF51735">
    <property type="entry name" value="NAD(P)-binding Rossmann-fold domains"/>
    <property type="match status" value="1"/>
</dbReference>
<evidence type="ECO:0000256" key="2">
    <source>
        <dbReference type="ARBA" id="ARBA00011245"/>
    </source>
</evidence>
<dbReference type="Pfam" id="PF08240">
    <property type="entry name" value="ADH_N"/>
    <property type="match status" value="1"/>
</dbReference>
<dbReference type="Gene3D" id="3.90.180.10">
    <property type="entry name" value="Medium-chain alcohol dehydrogenases, catalytic domain"/>
    <property type="match status" value="1"/>
</dbReference>
<reference evidence="5" key="1">
    <citation type="journal article" date="2020" name="Stud. Mycol.">
        <title>101 Dothideomycetes genomes: a test case for predicting lifestyles and emergence of pathogens.</title>
        <authorList>
            <person name="Haridas S."/>
            <person name="Albert R."/>
            <person name="Binder M."/>
            <person name="Bloem J."/>
            <person name="Labutti K."/>
            <person name="Salamov A."/>
            <person name="Andreopoulos B."/>
            <person name="Baker S."/>
            <person name="Barry K."/>
            <person name="Bills G."/>
            <person name="Bluhm B."/>
            <person name="Cannon C."/>
            <person name="Castanera R."/>
            <person name="Culley D."/>
            <person name="Daum C."/>
            <person name="Ezra D."/>
            <person name="Gonzalez J."/>
            <person name="Henrissat B."/>
            <person name="Kuo A."/>
            <person name="Liang C."/>
            <person name="Lipzen A."/>
            <person name="Lutzoni F."/>
            <person name="Magnuson J."/>
            <person name="Mondo S."/>
            <person name="Nolan M."/>
            <person name="Ohm R."/>
            <person name="Pangilinan J."/>
            <person name="Park H.-J."/>
            <person name="Ramirez L."/>
            <person name="Alfaro M."/>
            <person name="Sun H."/>
            <person name="Tritt A."/>
            <person name="Yoshinaga Y."/>
            <person name="Zwiers L.-H."/>
            <person name="Turgeon B."/>
            <person name="Goodwin S."/>
            <person name="Spatafora J."/>
            <person name="Crous P."/>
            <person name="Grigoriev I."/>
        </authorList>
    </citation>
    <scope>NUCLEOTIDE SEQUENCE</scope>
    <source>
        <strain evidence="5">CBS 115976</strain>
    </source>
</reference>
<dbReference type="InterPro" id="IPR011032">
    <property type="entry name" value="GroES-like_sf"/>
</dbReference>
<evidence type="ECO:0000259" key="4">
    <source>
        <dbReference type="SMART" id="SM00829"/>
    </source>
</evidence>
<dbReference type="PANTHER" id="PTHR45348">
    <property type="entry name" value="HYPOTHETICAL OXIDOREDUCTASE (EUROFUNG)"/>
    <property type="match status" value="1"/>
</dbReference>
<keyword evidence="3" id="KW-0560">Oxidoreductase</keyword>
<dbReference type="GO" id="GO:0016651">
    <property type="term" value="F:oxidoreductase activity, acting on NAD(P)H"/>
    <property type="evidence" value="ECO:0007669"/>
    <property type="project" value="InterPro"/>
</dbReference>
<dbReference type="InterPro" id="IPR036291">
    <property type="entry name" value="NAD(P)-bd_dom_sf"/>
</dbReference>
<dbReference type="AlphaFoldDB" id="A0A6A6TTQ1"/>
<proteinExistence type="inferred from homology"/>
<sequence length="352" mass="37287">MKAVKVQSPGNAKLVSDAPKPSLRPGYILVKVAAVALNPTDWKHIGFVDAPVTVGCDYSGVVEAIGEGVTKKFNIGDRVFGVLHGCNESHTDDGAFGEYCVAKGDLQMHIPENMSFEAAATLGMGVATVGQGMYQAMKLPLPNQPIKEKTPLLIYGGSSAMGSYGIQYGVASGFDVLATASPHNFSYVKSLGASAVYDYRSSTVGADIRKATNNKLYVAWDAISEGSSPQIVADALAEPAPAGVTLKWGTILRPKGPRSDVSQTATMMYTSIGDAYVKGGRESPASKEDFEFMKNFVEISEKLIHEGKVKPVQFEVKGGIDDILAGLNDMKEGKVSGKKLVFTIAKLPKAGL</sequence>
<evidence type="ECO:0000313" key="5">
    <source>
        <dbReference type="EMBL" id="KAF2663140.1"/>
    </source>
</evidence>
<comment type="similarity">
    <text evidence="1">Belongs to the zinc-containing alcohol dehydrogenase family.</text>
</comment>
<dbReference type="InterPro" id="IPR013154">
    <property type="entry name" value="ADH-like_N"/>
</dbReference>
<dbReference type="OrthoDB" id="48317at2759"/>
<accession>A0A6A6TTQ1</accession>
<evidence type="ECO:0000256" key="1">
    <source>
        <dbReference type="ARBA" id="ARBA00008072"/>
    </source>
</evidence>
<dbReference type="CDD" id="cd08249">
    <property type="entry name" value="enoyl_reductase_like"/>
    <property type="match status" value="1"/>
</dbReference>
<dbReference type="SMART" id="SM00829">
    <property type="entry name" value="PKS_ER"/>
    <property type="match status" value="1"/>
</dbReference>
<gene>
    <name evidence="5" type="ORF">BT63DRAFT_435136</name>
</gene>
<dbReference type="EMBL" id="MU004247">
    <property type="protein sequence ID" value="KAF2663140.1"/>
    <property type="molecule type" value="Genomic_DNA"/>
</dbReference>
<comment type="subunit">
    <text evidence="2">Monomer.</text>
</comment>
<dbReference type="Proteomes" id="UP000799302">
    <property type="component" value="Unassembled WGS sequence"/>
</dbReference>
<keyword evidence="6" id="KW-1185">Reference proteome</keyword>
<organism evidence="5 6">
    <name type="scientific">Microthyrium microscopicum</name>
    <dbReference type="NCBI Taxonomy" id="703497"/>
    <lineage>
        <taxon>Eukaryota</taxon>
        <taxon>Fungi</taxon>
        <taxon>Dikarya</taxon>
        <taxon>Ascomycota</taxon>
        <taxon>Pezizomycotina</taxon>
        <taxon>Dothideomycetes</taxon>
        <taxon>Dothideomycetes incertae sedis</taxon>
        <taxon>Microthyriales</taxon>
        <taxon>Microthyriaceae</taxon>
        <taxon>Microthyrium</taxon>
    </lineage>
</organism>
<dbReference type="SUPFAM" id="SSF50129">
    <property type="entry name" value="GroES-like"/>
    <property type="match status" value="1"/>
</dbReference>
<dbReference type="Gene3D" id="3.40.50.720">
    <property type="entry name" value="NAD(P)-binding Rossmann-like Domain"/>
    <property type="match status" value="1"/>
</dbReference>
<protein>
    <submittedName>
        <fullName evidence="5">Putative zinc-binding oxidoreductase ToxD</fullName>
    </submittedName>
</protein>
<evidence type="ECO:0000313" key="6">
    <source>
        <dbReference type="Proteomes" id="UP000799302"/>
    </source>
</evidence>
<dbReference type="InterPro" id="IPR020843">
    <property type="entry name" value="ER"/>
</dbReference>
<evidence type="ECO:0000256" key="3">
    <source>
        <dbReference type="ARBA" id="ARBA00023002"/>
    </source>
</evidence>
<dbReference type="PANTHER" id="PTHR45348:SF2">
    <property type="entry name" value="ZINC-TYPE ALCOHOL DEHYDROGENASE-LIKE PROTEIN C2E1P3.01"/>
    <property type="match status" value="1"/>
</dbReference>
<name>A0A6A6TTQ1_9PEZI</name>
<dbReference type="InterPro" id="IPR047122">
    <property type="entry name" value="Trans-enoyl_RdTase-like"/>
</dbReference>
<feature type="domain" description="Enoyl reductase (ER)" evidence="4">
    <location>
        <begin position="7"/>
        <end position="341"/>
    </location>
</feature>